<dbReference type="NCBIfam" id="TIGR01730">
    <property type="entry name" value="RND_mfp"/>
    <property type="match status" value="1"/>
</dbReference>
<name>A0ABT0NAN4_9GAMM</name>
<dbReference type="PANTHER" id="PTHR30097:SF15">
    <property type="entry name" value="CATION EFFLUX SYSTEM PROTEIN CUSB"/>
    <property type="match status" value="1"/>
</dbReference>
<feature type="chain" id="PRO_5045877743" evidence="4">
    <location>
        <begin position="37"/>
        <end position="546"/>
    </location>
</feature>
<sequence>MKIIKPAITARSKHSGKASACLLGLSLAFSPVYAVAAQQHEHNHKAEATAEAAHYYCPMHPQETSDQPGRCSICKMFLVKDEADSSSDTAKAADHYYCPMHPEETSHEPGRCSICKMFLVKDEEQEEETHSAAEHTGHDHATHQNQSTTPAADKVFNTPQPEPLVKGGAAHQGEGKIKYVCPMHPQIVSDEPASCPICGMDLEPVTMAADAQEIEINVSGSMQQALALRTEAVKRGTMWKYVRTVGQVDYDESQIEHVHARVTGWIEKLQVSAAGEEVKKGQLLYELYSPELVNAQDDYLLAMETLTQSKNSKNYQELVRKAGLRLELLGMSKAQIERLAKSGKSQYRVPFYAQSNGVVKKLNVRDGMYIQPQTEILSMVDLSKVWVIADVFENEQSWLEIGQEAEVSVPAMGLQDIKGRVDYIYPELDPVTRSLRVRIVLDNPGADLRPKTLAKIALFGGAKRKALTIPQEALIQTGKENRVIVKQSDNSFVARKVDVGMQSKGKAEILKGLEGGELVVTSGQFLLDSEASLKGSLMRLSSGHQH</sequence>
<dbReference type="Proteomes" id="UP001202831">
    <property type="component" value="Unassembled WGS sequence"/>
</dbReference>
<evidence type="ECO:0000313" key="10">
    <source>
        <dbReference type="EMBL" id="MCL2915200.1"/>
    </source>
</evidence>
<evidence type="ECO:0000256" key="3">
    <source>
        <dbReference type="SAM" id="MobiDB-lite"/>
    </source>
</evidence>
<comment type="caution">
    <text evidence="10">The sequence shown here is derived from an EMBL/GenBank/DDBJ whole genome shotgun (WGS) entry which is preliminary data.</text>
</comment>
<evidence type="ECO:0000256" key="1">
    <source>
        <dbReference type="ARBA" id="ARBA00009477"/>
    </source>
</evidence>
<dbReference type="Gene3D" id="6.10.140.730">
    <property type="match status" value="1"/>
</dbReference>
<gene>
    <name evidence="10" type="ORF">L2725_15680</name>
</gene>
<dbReference type="Pfam" id="PF25919">
    <property type="entry name" value="BSH_CusB"/>
    <property type="match status" value="1"/>
</dbReference>
<accession>A0ABT0NAN4</accession>
<feature type="domain" description="Heavy metal binding" evidence="5">
    <location>
        <begin position="95"/>
        <end position="121"/>
    </location>
</feature>
<dbReference type="InterPro" id="IPR058649">
    <property type="entry name" value="CzcB_C"/>
</dbReference>
<feature type="domain" description="Heavy metal binding" evidence="5">
    <location>
        <begin position="178"/>
        <end position="205"/>
    </location>
</feature>
<feature type="domain" description="CzcB-like C-terminal circularly permuted SH3-like" evidence="9">
    <location>
        <begin position="468"/>
        <end position="527"/>
    </location>
</feature>
<dbReference type="InterPro" id="IPR045800">
    <property type="entry name" value="HMBD"/>
</dbReference>
<dbReference type="InterPro" id="IPR051909">
    <property type="entry name" value="MFP_Cation_Efflux"/>
</dbReference>
<dbReference type="InterPro" id="IPR006143">
    <property type="entry name" value="RND_pump_MFP"/>
</dbReference>
<keyword evidence="11" id="KW-1185">Reference proteome</keyword>
<keyword evidence="2" id="KW-0813">Transport</keyword>
<feature type="domain" description="Heavy metal binding" evidence="5">
    <location>
        <begin position="54"/>
        <end position="80"/>
    </location>
</feature>
<evidence type="ECO:0000259" key="9">
    <source>
        <dbReference type="Pfam" id="PF25975"/>
    </source>
</evidence>
<dbReference type="Pfam" id="PF25975">
    <property type="entry name" value="CzcB_C"/>
    <property type="match status" value="1"/>
</dbReference>
<feature type="compositionally biased region" description="Basic and acidic residues" evidence="3">
    <location>
        <begin position="128"/>
        <end position="142"/>
    </location>
</feature>
<evidence type="ECO:0000256" key="2">
    <source>
        <dbReference type="ARBA" id="ARBA00022448"/>
    </source>
</evidence>
<feature type="signal peptide" evidence="4">
    <location>
        <begin position="1"/>
        <end position="36"/>
    </location>
</feature>
<keyword evidence="4" id="KW-0732">Signal</keyword>
<dbReference type="InterPro" id="IPR058792">
    <property type="entry name" value="Beta-barrel_RND_2"/>
</dbReference>
<comment type="similarity">
    <text evidence="1">Belongs to the membrane fusion protein (MFP) (TC 8.A.1) family.</text>
</comment>
<dbReference type="EMBL" id="JAKIKT010000006">
    <property type="protein sequence ID" value="MCL2915200.1"/>
    <property type="molecule type" value="Genomic_DNA"/>
</dbReference>
<dbReference type="Pfam" id="PF25869">
    <property type="entry name" value="3HB_CusB"/>
    <property type="match status" value="1"/>
</dbReference>
<dbReference type="Gene3D" id="2.40.30.170">
    <property type="match status" value="1"/>
</dbReference>
<evidence type="ECO:0000256" key="4">
    <source>
        <dbReference type="SAM" id="SignalP"/>
    </source>
</evidence>
<reference evidence="10 11" key="1">
    <citation type="submission" date="2022-01" db="EMBL/GenBank/DDBJ databases">
        <title>Whole genome-based taxonomy of the Shewanellaceae.</title>
        <authorList>
            <person name="Martin-Rodriguez A.J."/>
        </authorList>
    </citation>
    <scope>NUCLEOTIDE SEQUENCE [LARGE SCALE GENOMIC DNA]</scope>
    <source>
        <strain evidence="10 11">DSM 21332</strain>
    </source>
</reference>
<dbReference type="PANTHER" id="PTHR30097">
    <property type="entry name" value="CATION EFFLUX SYSTEM PROTEIN CUSB"/>
    <property type="match status" value="1"/>
</dbReference>
<evidence type="ECO:0000313" key="11">
    <source>
        <dbReference type="Proteomes" id="UP001202831"/>
    </source>
</evidence>
<feature type="region of interest" description="Disordered" evidence="3">
    <location>
        <begin position="123"/>
        <end position="169"/>
    </location>
</feature>
<dbReference type="Pfam" id="PF19335">
    <property type="entry name" value="HMBD"/>
    <property type="match status" value="3"/>
</dbReference>
<feature type="domain" description="CusB-like barrel-sandwich hybrid" evidence="7">
    <location>
        <begin position="256"/>
        <end position="377"/>
    </location>
</feature>
<protein>
    <submittedName>
        <fullName evidence="10">Efflux RND transporter periplasmic adaptor subunit</fullName>
    </submittedName>
</protein>
<dbReference type="SUPFAM" id="SSF111369">
    <property type="entry name" value="HlyD-like secretion proteins"/>
    <property type="match status" value="1"/>
</dbReference>
<dbReference type="Pfam" id="PF25954">
    <property type="entry name" value="Beta-barrel_RND_2"/>
    <property type="match status" value="1"/>
</dbReference>
<feature type="domain" description="CusB-like beta-barrel" evidence="8">
    <location>
        <begin position="384"/>
        <end position="458"/>
    </location>
</feature>
<evidence type="ECO:0000259" key="8">
    <source>
        <dbReference type="Pfam" id="PF25954"/>
    </source>
</evidence>
<dbReference type="InterPro" id="IPR058790">
    <property type="entry name" value="BSH_CusB"/>
</dbReference>
<evidence type="ECO:0000259" key="5">
    <source>
        <dbReference type="Pfam" id="PF19335"/>
    </source>
</evidence>
<proteinExistence type="inferred from homology"/>
<dbReference type="RefSeq" id="WP_249249787.1">
    <property type="nucleotide sequence ID" value="NZ_JAKIKT010000006.1"/>
</dbReference>
<dbReference type="Gene3D" id="2.40.420.20">
    <property type="match status" value="1"/>
</dbReference>
<dbReference type="InterPro" id="IPR058791">
    <property type="entry name" value="3HB_CusB"/>
</dbReference>
<organism evidence="10 11">
    <name type="scientific">Shewanella corallii</name>
    <dbReference type="NCBI Taxonomy" id="560080"/>
    <lineage>
        <taxon>Bacteria</taxon>
        <taxon>Pseudomonadati</taxon>
        <taxon>Pseudomonadota</taxon>
        <taxon>Gammaproteobacteria</taxon>
        <taxon>Alteromonadales</taxon>
        <taxon>Shewanellaceae</taxon>
        <taxon>Shewanella</taxon>
    </lineage>
</organism>
<evidence type="ECO:0000259" key="7">
    <source>
        <dbReference type="Pfam" id="PF25919"/>
    </source>
</evidence>
<feature type="domain" description="CusB-like three alpha-helical bundle" evidence="6">
    <location>
        <begin position="291"/>
        <end position="347"/>
    </location>
</feature>
<evidence type="ECO:0000259" key="6">
    <source>
        <dbReference type="Pfam" id="PF25869"/>
    </source>
</evidence>